<organism evidence="2 3">
    <name type="scientific">Nocardia vulneris</name>
    <dbReference type="NCBI Taxonomy" id="1141657"/>
    <lineage>
        <taxon>Bacteria</taxon>
        <taxon>Bacillati</taxon>
        <taxon>Actinomycetota</taxon>
        <taxon>Actinomycetes</taxon>
        <taxon>Mycobacteriales</taxon>
        <taxon>Nocardiaceae</taxon>
        <taxon>Nocardia</taxon>
    </lineage>
</organism>
<proteinExistence type="predicted"/>
<reference evidence="2 3" key="1">
    <citation type="journal article" date="2014" name="Int. J. Syst. Evol. Microbiol.">
        <title>Nocardia vulneris sp. nov., isolated from wounds of human patients in North America.</title>
        <authorList>
            <person name="Lasker B.A."/>
            <person name="Bell M."/>
            <person name="Klenk H.P."/>
            <person name="Sproer C."/>
            <person name="Schumann C."/>
            <person name="Schumann P."/>
            <person name="Brown J.M."/>
        </authorList>
    </citation>
    <scope>NUCLEOTIDE SEQUENCE [LARGE SCALE GENOMIC DNA]</scope>
    <source>
        <strain evidence="2 3">W9851</strain>
    </source>
</reference>
<dbReference type="Proteomes" id="UP000031364">
    <property type="component" value="Unassembled WGS sequence"/>
</dbReference>
<evidence type="ECO:0000313" key="2">
    <source>
        <dbReference type="EMBL" id="KIA60172.1"/>
    </source>
</evidence>
<evidence type="ECO:0008006" key="4">
    <source>
        <dbReference type="Google" id="ProtNLM"/>
    </source>
</evidence>
<keyword evidence="3" id="KW-1185">Reference proteome</keyword>
<dbReference type="EMBL" id="JNFP01000077">
    <property type="protein sequence ID" value="KIA60172.1"/>
    <property type="molecule type" value="Genomic_DNA"/>
</dbReference>
<protein>
    <recommendedName>
        <fullName evidence="4">Ig-like domain-containing protein</fullName>
    </recommendedName>
</protein>
<feature type="signal peptide" evidence="1">
    <location>
        <begin position="1"/>
        <end position="24"/>
    </location>
</feature>
<gene>
    <name evidence="2" type="ORF">FG87_38515</name>
</gene>
<dbReference type="RefSeq" id="WP_043681086.1">
    <property type="nucleotide sequence ID" value="NZ_BDCI01000008.1"/>
</dbReference>
<accession>A0ABR4Z4F0</accession>
<feature type="chain" id="PRO_5045713982" description="Ig-like domain-containing protein" evidence="1">
    <location>
        <begin position="25"/>
        <end position="137"/>
    </location>
</feature>
<keyword evidence="1" id="KW-0732">Signal</keyword>
<name>A0ABR4Z4F0_9NOCA</name>
<sequence>MRRLGLGAAVAAAVTVLAAPTAAAAEARLTMTSDNGTYSVWSTYALTITVDPPMEGTATFCYNVDRITNCLKPIASTNGTATVQWMPVKQGTYELEAKYVYTDPKGPNGSYGLRDYKTIKVYCPGHQGQSWDCSRRP</sequence>
<evidence type="ECO:0000256" key="1">
    <source>
        <dbReference type="SAM" id="SignalP"/>
    </source>
</evidence>
<evidence type="ECO:0000313" key="3">
    <source>
        <dbReference type="Proteomes" id="UP000031364"/>
    </source>
</evidence>
<comment type="caution">
    <text evidence="2">The sequence shown here is derived from an EMBL/GenBank/DDBJ whole genome shotgun (WGS) entry which is preliminary data.</text>
</comment>